<evidence type="ECO:0000256" key="1">
    <source>
        <dbReference type="SAM" id="SignalP"/>
    </source>
</evidence>
<protein>
    <submittedName>
        <fullName evidence="2">Uncharacterized protein</fullName>
    </submittedName>
</protein>
<dbReference type="AlphaFoldDB" id="A0A7V4LDI2"/>
<proteinExistence type="predicted"/>
<comment type="caution">
    <text evidence="2">The sequence shown here is derived from an EMBL/GenBank/DDBJ whole genome shotgun (WGS) entry which is preliminary data.</text>
</comment>
<dbReference type="EMBL" id="DSXI01000607">
    <property type="protein sequence ID" value="HGS06090.1"/>
    <property type="molecule type" value="Genomic_DNA"/>
</dbReference>
<accession>A0A7V4LDI2</accession>
<evidence type="ECO:0000313" key="2">
    <source>
        <dbReference type="EMBL" id="HGS06090.1"/>
    </source>
</evidence>
<reference evidence="2" key="1">
    <citation type="journal article" date="2020" name="mSystems">
        <title>Genome- and Community-Level Interaction Insights into Carbon Utilization and Element Cycling Functions of Hydrothermarchaeota in Hydrothermal Sediment.</title>
        <authorList>
            <person name="Zhou Z."/>
            <person name="Liu Y."/>
            <person name="Xu W."/>
            <person name="Pan J."/>
            <person name="Luo Z.H."/>
            <person name="Li M."/>
        </authorList>
    </citation>
    <scope>NUCLEOTIDE SEQUENCE [LARGE SCALE GENOMIC DNA]</scope>
    <source>
        <strain evidence="2">SpSt-548</strain>
    </source>
</reference>
<feature type="chain" id="PRO_5031053357" evidence="1">
    <location>
        <begin position="30"/>
        <end position="189"/>
    </location>
</feature>
<organism evidence="2">
    <name type="scientific">Desulfobacca acetoxidans</name>
    <dbReference type="NCBI Taxonomy" id="60893"/>
    <lineage>
        <taxon>Bacteria</taxon>
        <taxon>Pseudomonadati</taxon>
        <taxon>Thermodesulfobacteriota</taxon>
        <taxon>Desulfobaccia</taxon>
        <taxon>Desulfobaccales</taxon>
        <taxon>Desulfobaccaceae</taxon>
        <taxon>Desulfobacca</taxon>
    </lineage>
</organism>
<sequence length="189" mass="20934">MPPRSAIGRLLLFQVVALSFLLTSVPTSAQPQFSSAFTHLARDCQDAVKGEAAGEDIPQKCKGYGRYYVFIYYSAYGCHIAIKNQDNDEMIYLAPEQFDFSSKKDSVVEWRLANGQPFAVIIKVTKYNTTKAQERGDNPFQKKYKIGDVVLVKGLKGYGHLNYSLNAATTSDALAKARTLADQGYGKGR</sequence>
<keyword evidence="1" id="KW-0732">Signal</keyword>
<feature type="signal peptide" evidence="1">
    <location>
        <begin position="1"/>
        <end position="29"/>
    </location>
</feature>
<gene>
    <name evidence="2" type="ORF">ENT08_10250</name>
</gene>
<name>A0A7V4LDI2_9BACT</name>